<organism evidence="1 2">
    <name type="scientific">Fibrisoma montanum</name>
    <dbReference type="NCBI Taxonomy" id="2305895"/>
    <lineage>
        <taxon>Bacteria</taxon>
        <taxon>Pseudomonadati</taxon>
        <taxon>Bacteroidota</taxon>
        <taxon>Cytophagia</taxon>
        <taxon>Cytophagales</taxon>
        <taxon>Spirosomataceae</taxon>
        <taxon>Fibrisoma</taxon>
    </lineage>
</organism>
<evidence type="ECO:0008006" key="3">
    <source>
        <dbReference type="Google" id="ProtNLM"/>
    </source>
</evidence>
<dbReference type="SUPFAM" id="SSF51182">
    <property type="entry name" value="RmlC-like cupins"/>
    <property type="match status" value="1"/>
</dbReference>
<dbReference type="Proteomes" id="UP000283523">
    <property type="component" value="Unassembled WGS sequence"/>
</dbReference>
<gene>
    <name evidence="1" type="ORF">DYU11_27565</name>
</gene>
<reference evidence="1 2" key="1">
    <citation type="submission" date="2018-08" db="EMBL/GenBank/DDBJ databases">
        <title>Fibrisoma montanum sp. nov., isolated from Danxia mountain soil.</title>
        <authorList>
            <person name="Huang Y."/>
        </authorList>
    </citation>
    <scope>NUCLEOTIDE SEQUENCE [LARGE SCALE GENOMIC DNA]</scope>
    <source>
        <strain evidence="1 2">HYT19</strain>
    </source>
</reference>
<name>A0A418LZP1_9BACT</name>
<dbReference type="Gene3D" id="2.60.120.10">
    <property type="entry name" value="Jelly Rolls"/>
    <property type="match status" value="1"/>
</dbReference>
<dbReference type="RefSeq" id="WP_119670967.1">
    <property type="nucleotide sequence ID" value="NZ_QXED01000010.1"/>
</dbReference>
<proteinExistence type="predicted"/>
<comment type="caution">
    <text evidence="1">The sequence shown here is derived from an EMBL/GenBank/DDBJ whole genome shotgun (WGS) entry which is preliminary data.</text>
</comment>
<dbReference type="InterPro" id="IPR014710">
    <property type="entry name" value="RmlC-like_jellyroll"/>
</dbReference>
<accession>A0A418LZP1</accession>
<sequence length="407" mass="45442">METTTNVSLAEKALEQGKGILRLAPTWVPRSFCVPGRRIKLHPDDYYVLGGVRGGIDERWLSSTTPAKNGPLTGENEGLSMIVFNDGGQEVQFLLRDAIDELQGAIIGERLWNEYQSWPMYSKFFDNMGPLPHHVHHNDEQAALTGQLGKPEAYYFPPQLNNHGGDYPYTFFGIAPGTTKEQIRECLMNFTKGDNKITNYSSAYRLEPGTGWDVPPGLLHAPGSLCTYEPQKASDIFAMYQSLVNEAIVPEELLWNGTPQDRIGDYDLLMEAIDWELNTDPNMMANRYMVPKPVKDMAEMEAEGYIEKWVCYKSDAFSAKELTVLPGKTVTIRDSAAYGLIMMQGHGKMGVWDIETPALIRYGQLTNDEFFVSEQAATEGVTITNPSTTDPIVMLKHFGPGNPDLVL</sequence>
<dbReference type="InterPro" id="IPR011051">
    <property type="entry name" value="RmlC_Cupin_sf"/>
</dbReference>
<protein>
    <recommendedName>
        <fullName evidence="3">Mannose-6-phosphate isomerase</fullName>
    </recommendedName>
</protein>
<dbReference type="AlphaFoldDB" id="A0A418LZP1"/>
<dbReference type="EMBL" id="QXED01000010">
    <property type="protein sequence ID" value="RIV18729.1"/>
    <property type="molecule type" value="Genomic_DNA"/>
</dbReference>
<evidence type="ECO:0000313" key="2">
    <source>
        <dbReference type="Proteomes" id="UP000283523"/>
    </source>
</evidence>
<dbReference type="OrthoDB" id="103089at2"/>
<evidence type="ECO:0000313" key="1">
    <source>
        <dbReference type="EMBL" id="RIV18729.1"/>
    </source>
</evidence>
<keyword evidence="2" id="KW-1185">Reference proteome</keyword>